<dbReference type="Proteomes" id="UP001338582">
    <property type="component" value="Chromosome 2"/>
</dbReference>
<organism evidence="1 2">
    <name type="scientific">Australozyma saopauloensis</name>
    <dbReference type="NCBI Taxonomy" id="291208"/>
    <lineage>
        <taxon>Eukaryota</taxon>
        <taxon>Fungi</taxon>
        <taxon>Dikarya</taxon>
        <taxon>Ascomycota</taxon>
        <taxon>Saccharomycotina</taxon>
        <taxon>Pichiomycetes</taxon>
        <taxon>Metschnikowiaceae</taxon>
        <taxon>Australozyma</taxon>
    </lineage>
</organism>
<dbReference type="KEGG" id="asau:88172530"/>
<evidence type="ECO:0000313" key="2">
    <source>
        <dbReference type="Proteomes" id="UP001338582"/>
    </source>
</evidence>
<proteinExistence type="predicted"/>
<reference evidence="1 2" key="1">
    <citation type="submission" date="2023-10" db="EMBL/GenBank/DDBJ databases">
        <title>Draft Genome Sequence of Candida saopaulonensis from a very Premature Infant with Sepsis.</title>
        <authorList>
            <person name="Ning Y."/>
            <person name="Dai R."/>
            <person name="Xiao M."/>
            <person name="Xu Y."/>
            <person name="Yan Q."/>
            <person name="Zhang L."/>
        </authorList>
    </citation>
    <scope>NUCLEOTIDE SEQUENCE [LARGE SCALE GENOMIC DNA]</scope>
    <source>
        <strain evidence="1 2">19XY460</strain>
    </source>
</reference>
<dbReference type="GeneID" id="88172530"/>
<keyword evidence="2" id="KW-1185">Reference proteome</keyword>
<gene>
    <name evidence="1" type="ORF">PUMCH_001465</name>
</gene>
<sequence>MGWERSIIYIWVQRDVPRDVQIRPEIWGKVDSFLLQDVAFSCFRIAGASFRLGRGGSWREMRTERDFLEFVACSGWGDLLVEIFHRVCPLGALIVLRCFPAAYMHDRVGSFEAKMEETAICGVSKSHENILQLGDLRNGYYKGQFGVSLSV</sequence>
<evidence type="ECO:0000313" key="1">
    <source>
        <dbReference type="EMBL" id="WPK24200.1"/>
    </source>
</evidence>
<dbReference type="EMBL" id="CP138895">
    <property type="protein sequence ID" value="WPK24200.1"/>
    <property type="molecule type" value="Genomic_DNA"/>
</dbReference>
<dbReference type="AlphaFoldDB" id="A0AAX4H6Q5"/>
<protein>
    <submittedName>
        <fullName evidence="1">Uncharacterized protein</fullName>
    </submittedName>
</protein>
<accession>A0AAX4H6Q5</accession>
<name>A0AAX4H6Q5_9ASCO</name>
<dbReference type="RefSeq" id="XP_062876583.1">
    <property type="nucleotide sequence ID" value="XM_063020513.1"/>
</dbReference>